<sequence>MSTTILSSQDFNIIFKAIQEVSDSTGDQYDTYQTFKARTGTSQDPWFERHFAVLATDSERHRLEDIRVHILTNMFTVQNYLVAFSKIQPSQARMIRRFLELDYGQQKIHLEREHRGYVLMSTNKTETHELWQKRAWELQEYIYNQRVELSNLCLQT</sequence>
<gene>
    <name evidence="1" type="ORF">BGZ96_009491</name>
</gene>
<keyword evidence="2" id="KW-1185">Reference proteome</keyword>
<evidence type="ECO:0000313" key="2">
    <source>
        <dbReference type="Proteomes" id="UP001194696"/>
    </source>
</evidence>
<dbReference type="Proteomes" id="UP001194696">
    <property type="component" value="Unassembled WGS sequence"/>
</dbReference>
<proteinExistence type="predicted"/>
<dbReference type="EMBL" id="JAAAIM010000579">
    <property type="protein sequence ID" value="KAG0286369.1"/>
    <property type="molecule type" value="Genomic_DNA"/>
</dbReference>
<reference evidence="1 2" key="1">
    <citation type="journal article" date="2020" name="Fungal Divers.">
        <title>Resolving the Mortierellaceae phylogeny through synthesis of multi-gene phylogenetics and phylogenomics.</title>
        <authorList>
            <person name="Vandepol N."/>
            <person name="Liber J."/>
            <person name="Desiro A."/>
            <person name="Na H."/>
            <person name="Kennedy M."/>
            <person name="Barry K."/>
            <person name="Grigoriev I.V."/>
            <person name="Miller A.N."/>
            <person name="O'Donnell K."/>
            <person name="Stajich J.E."/>
            <person name="Bonito G."/>
        </authorList>
    </citation>
    <scope>NUCLEOTIDE SEQUENCE [LARGE SCALE GENOMIC DNA]</scope>
    <source>
        <strain evidence="1 2">AD045</strain>
    </source>
</reference>
<name>A0ABQ7JWM2_9FUNG</name>
<comment type="caution">
    <text evidence="1">The sequence shown here is derived from an EMBL/GenBank/DDBJ whole genome shotgun (WGS) entry which is preliminary data.</text>
</comment>
<protein>
    <submittedName>
        <fullName evidence="1">Uncharacterized protein</fullName>
    </submittedName>
</protein>
<evidence type="ECO:0000313" key="1">
    <source>
        <dbReference type="EMBL" id="KAG0286369.1"/>
    </source>
</evidence>
<organism evidence="1 2">
    <name type="scientific">Linnemannia gamsii</name>
    <dbReference type="NCBI Taxonomy" id="64522"/>
    <lineage>
        <taxon>Eukaryota</taxon>
        <taxon>Fungi</taxon>
        <taxon>Fungi incertae sedis</taxon>
        <taxon>Mucoromycota</taxon>
        <taxon>Mortierellomycotina</taxon>
        <taxon>Mortierellomycetes</taxon>
        <taxon>Mortierellales</taxon>
        <taxon>Mortierellaceae</taxon>
        <taxon>Linnemannia</taxon>
    </lineage>
</organism>
<accession>A0ABQ7JWM2</accession>